<name>X1HED5_9ZZZZ</name>
<feature type="non-terminal residue" evidence="2">
    <location>
        <position position="1"/>
    </location>
</feature>
<evidence type="ECO:0000313" key="2">
    <source>
        <dbReference type="EMBL" id="GAH67777.1"/>
    </source>
</evidence>
<dbReference type="AlphaFoldDB" id="X1HED5"/>
<organism evidence="2">
    <name type="scientific">marine sediment metagenome</name>
    <dbReference type="NCBI Taxonomy" id="412755"/>
    <lineage>
        <taxon>unclassified sequences</taxon>
        <taxon>metagenomes</taxon>
        <taxon>ecological metagenomes</taxon>
    </lineage>
</organism>
<comment type="caution">
    <text evidence="2">The sequence shown here is derived from an EMBL/GenBank/DDBJ whole genome shotgun (WGS) entry which is preliminary data.</text>
</comment>
<proteinExistence type="predicted"/>
<evidence type="ECO:0000256" key="1">
    <source>
        <dbReference type="SAM" id="MobiDB-lite"/>
    </source>
</evidence>
<dbReference type="EMBL" id="BARU01029511">
    <property type="protein sequence ID" value="GAH67777.1"/>
    <property type="molecule type" value="Genomic_DNA"/>
</dbReference>
<protein>
    <submittedName>
        <fullName evidence="2">Uncharacterized protein</fullName>
    </submittedName>
</protein>
<sequence length="33" mass="3965">RKNKKYMKKALTNSKEKFKSKVKTNEIQNRPVV</sequence>
<reference evidence="2" key="1">
    <citation type="journal article" date="2014" name="Front. Microbiol.">
        <title>High frequency of phylogenetically diverse reductive dehalogenase-homologous genes in deep subseafloor sedimentary metagenomes.</title>
        <authorList>
            <person name="Kawai M."/>
            <person name="Futagami T."/>
            <person name="Toyoda A."/>
            <person name="Takaki Y."/>
            <person name="Nishi S."/>
            <person name="Hori S."/>
            <person name="Arai W."/>
            <person name="Tsubouchi T."/>
            <person name="Morono Y."/>
            <person name="Uchiyama I."/>
            <person name="Ito T."/>
            <person name="Fujiyama A."/>
            <person name="Inagaki F."/>
            <person name="Takami H."/>
        </authorList>
    </citation>
    <scope>NUCLEOTIDE SEQUENCE</scope>
    <source>
        <strain evidence="2">Expedition CK06-06</strain>
    </source>
</reference>
<feature type="region of interest" description="Disordered" evidence="1">
    <location>
        <begin position="1"/>
        <end position="33"/>
    </location>
</feature>
<gene>
    <name evidence="2" type="ORF">S03H2_46941</name>
</gene>
<accession>X1HED5</accession>